<evidence type="ECO:0000256" key="1">
    <source>
        <dbReference type="SAM" id="MobiDB-lite"/>
    </source>
</evidence>
<evidence type="ECO:0000256" key="2">
    <source>
        <dbReference type="SAM" id="Phobius"/>
    </source>
</evidence>
<feature type="compositionally biased region" description="Basic and acidic residues" evidence="1">
    <location>
        <begin position="380"/>
        <end position="393"/>
    </location>
</feature>
<dbReference type="Proteomes" id="UP001239213">
    <property type="component" value="Unassembled WGS sequence"/>
</dbReference>
<reference evidence="3" key="1">
    <citation type="submission" date="2016-11" db="EMBL/GenBank/DDBJ databases">
        <title>The genome sequence of Colletotrichum cuscutae.</title>
        <authorList>
            <person name="Baroncelli R."/>
        </authorList>
    </citation>
    <scope>NUCLEOTIDE SEQUENCE</scope>
    <source>
        <strain evidence="3">IMI 304802</strain>
    </source>
</reference>
<protein>
    <submittedName>
        <fullName evidence="3">Uncharacterized protein</fullName>
    </submittedName>
</protein>
<keyword evidence="2" id="KW-0812">Transmembrane</keyword>
<organism evidence="3 4">
    <name type="scientific">Colletotrichum cuscutae</name>
    <dbReference type="NCBI Taxonomy" id="1209917"/>
    <lineage>
        <taxon>Eukaryota</taxon>
        <taxon>Fungi</taxon>
        <taxon>Dikarya</taxon>
        <taxon>Ascomycota</taxon>
        <taxon>Pezizomycotina</taxon>
        <taxon>Sordariomycetes</taxon>
        <taxon>Hypocreomycetidae</taxon>
        <taxon>Glomerellales</taxon>
        <taxon>Glomerellaceae</taxon>
        <taxon>Colletotrichum</taxon>
        <taxon>Colletotrichum acutatum species complex</taxon>
    </lineage>
</organism>
<feature type="region of interest" description="Disordered" evidence="1">
    <location>
        <begin position="373"/>
        <end position="408"/>
    </location>
</feature>
<evidence type="ECO:0000313" key="4">
    <source>
        <dbReference type="Proteomes" id="UP001239213"/>
    </source>
</evidence>
<name>A0AAI9Y4X6_9PEZI</name>
<comment type="caution">
    <text evidence="3">The sequence shown here is derived from an EMBL/GenBank/DDBJ whole genome shotgun (WGS) entry which is preliminary data.</text>
</comment>
<sequence length="436" mass="49211">MCYFYQTRWSCGYWRWEYRTGETCGLKLLCYDTDKKYRRLTKMQGDVARWCREGNRKATIERTNLEIQEVNRQIQEMNNQHWTRVNLGSYMGMLQLFFFFGSALPFSPHLPLRIFLHKRMPLVCWTCFVRHGVSRVGATGLPFADLASTISGSRASLASRGDDDMTKWNGIKIEGKATSKGFLSDPGFGGNFQVEPRNGRSFADSASFLVSFGWAGEGSCTVLFLHPESISTYLISALVGSQKTASCRMLRREPAAPCLSLPSFRIDSSPSSNGSDLETIEFWEPNDGNAKRGRGIDEEKLSHFFLPARLPIQQVFGVLIRFCRRMREAVLRRSGLGTAQPLFAPAPFVISCFYSELVKFMFLKAPSEARPRGFGMSPLKDSRDVPEREEQKEGLGVGETGDRRGTRRMVGCRPIWPQHTTPPYAVPFLGLTPAQP</sequence>
<dbReference type="EMBL" id="MPDP01000212">
    <property type="protein sequence ID" value="KAK1471122.1"/>
    <property type="molecule type" value="Genomic_DNA"/>
</dbReference>
<feature type="transmembrane region" description="Helical" evidence="2">
    <location>
        <begin position="87"/>
        <end position="106"/>
    </location>
</feature>
<keyword evidence="2" id="KW-0472">Membrane</keyword>
<keyword evidence="4" id="KW-1185">Reference proteome</keyword>
<accession>A0AAI9Y4X6</accession>
<keyword evidence="2" id="KW-1133">Transmembrane helix</keyword>
<evidence type="ECO:0000313" key="3">
    <source>
        <dbReference type="EMBL" id="KAK1471122.1"/>
    </source>
</evidence>
<dbReference type="AlphaFoldDB" id="A0AAI9Y4X6"/>
<gene>
    <name evidence="3" type="ORF">CCUS01_06236</name>
</gene>
<proteinExistence type="predicted"/>